<dbReference type="InterPro" id="IPR036890">
    <property type="entry name" value="HATPase_C_sf"/>
</dbReference>
<dbReference type="PRINTS" id="PR00344">
    <property type="entry name" value="BCTRLSENSOR"/>
</dbReference>
<evidence type="ECO:0000256" key="5">
    <source>
        <dbReference type="ARBA" id="ARBA00022519"/>
    </source>
</evidence>
<dbReference type="Pfam" id="PF02518">
    <property type="entry name" value="HATPase_c"/>
    <property type="match status" value="1"/>
</dbReference>
<keyword evidence="8 15" id="KW-0812">Transmembrane</keyword>
<sequence>MNSIRSRITALLVVAIVGVVVLAAFVSWHILDRPDRFSFANSFAEEVRIVASVLRDDPAAASRYSIAVGPMSEAQDGELSRQAHGIQRILARQGLEIPVVILQDAQATRRLAFEYSPGSWAFLAYPGPPPSAWGPLSFYLSIVVLGALAISLFAATRMTRPLRMLDDAVSSIGPDGRLPHVEERGPVEVMATARALNRLSDRLRDAMESRIRLVAAAGHDLRTPMTRMRLRAEFLPEEERQVWLNDLEELDMIADSAIRLVREEVAGPEGREPVDAGLLLNDIAVELMEIGRSVQVEALLPEVAVNARPLALKRALRNLIDNAALHGGGAQLALATSNGQAVISIFDNGPGIPEELLGRVFEPFFRVDPARRKFYPGAGLGLAIALEIIEQEGGTLKIANRDEGGLVQVVRLPIAAPDA</sequence>
<comment type="caution">
    <text evidence="18">The sequence shown here is derived from an EMBL/GenBank/DDBJ whole genome shotgun (WGS) entry which is preliminary data.</text>
</comment>
<dbReference type="PROSITE" id="PS50109">
    <property type="entry name" value="HIS_KIN"/>
    <property type="match status" value="1"/>
</dbReference>
<dbReference type="GO" id="GO:0005524">
    <property type="term" value="F:ATP binding"/>
    <property type="evidence" value="ECO:0007669"/>
    <property type="project" value="UniProtKB-KW"/>
</dbReference>
<keyword evidence="5" id="KW-0997">Cell inner membrane</keyword>
<keyword evidence="19" id="KW-1185">Reference proteome</keyword>
<feature type="domain" description="Histidine kinase" evidence="16">
    <location>
        <begin position="216"/>
        <end position="416"/>
    </location>
</feature>
<keyword evidence="6" id="KW-0597">Phosphoprotein</keyword>
<feature type="transmembrane region" description="Helical" evidence="15">
    <location>
        <begin position="12"/>
        <end position="31"/>
    </location>
</feature>
<keyword evidence="4" id="KW-1003">Cell membrane</keyword>
<evidence type="ECO:0000259" key="16">
    <source>
        <dbReference type="PROSITE" id="PS50109"/>
    </source>
</evidence>
<dbReference type="CDD" id="cd00082">
    <property type="entry name" value="HisKA"/>
    <property type="match status" value="1"/>
</dbReference>
<dbReference type="EMBL" id="VTWH01000001">
    <property type="protein sequence ID" value="KAA0972089.1"/>
    <property type="molecule type" value="Genomic_DNA"/>
</dbReference>
<dbReference type="Proteomes" id="UP000324738">
    <property type="component" value="Unassembled WGS sequence"/>
</dbReference>
<keyword evidence="10" id="KW-0418">Kinase</keyword>
<name>A0A5B0E3W0_9HYPH</name>
<dbReference type="PANTHER" id="PTHR44936">
    <property type="entry name" value="SENSOR PROTEIN CREC"/>
    <property type="match status" value="1"/>
</dbReference>
<dbReference type="Gene3D" id="3.30.565.10">
    <property type="entry name" value="Histidine kinase-like ATPase, C-terminal domain"/>
    <property type="match status" value="1"/>
</dbReference>
<dbReference type="RefSeq" id="WP_149297474.1">
    <property type="nucleotide sequence ID" value="NZ_VTWH01000001.1"/>
</dbReference>
<keyword evidence="9" id="KW-0547">Nucleotide-binding</keyword>
<comment type="subcellular location">
    <subcellularLocation>
        <location evidence="2">Cell inner membrane</location>
        <topology evidence="2">Multi-pass membrane protein</topology>
    </subcellularLocation>
</comment>
<evidence type="ECO:0000256" key="3">
    <source>
        <dbReference type="ARBA" id="ARBA00012438"/>
    </source>
</evidence>
<dbReference type="PANTHER" id="PTHR44936:SF5">
    <property type="entry name" value="SENSOR HISTIDINE KINASE ENVZ"/>
    <property type="match status" value="1"/>
</dbReference>
<keyword evidence="7" id="KW-0808">Transferase</keyword>
<dbReference type="InterPro" id="IPR050980">
    <property type="entry name" value="2C_sensor_his_kinase"/>
</dbReference>
<organism evidence="18 19">
    <name type="scientific">Aureimonas fodinaquatilis</name>
    <dbReference type="NCBI Taxonomy" id="2565783"/>
    <lineage>
        <taxon>Bacteria</taxon>
        <taxon>Pseudomonadati</taxon>
        <taxon>Pseudomonadota</taxon>
        <taxon>Alphaproteobacteria</taxon>
        <taxon>Hyphomicrobiales</taxon>
        <taxon>Aurantimonadaceae</taxon>
        <taxon>Aureimonas</taxon>
    </lineage>
</organism>
<dbReference type="SMART" id="SM00387">
    <property type="entry name" value="HATPase_c"/>
    <property type="match status" value="1"/>
</dbReference>
<accession>A0A5B0E3W0</accession>
<dbReference type="InterPro" id="IPR004358">
    <property type="entry name" value="Sig_transdc_His_kin-like_C"/>
</dbReference>
<proteinExistence type="predicted"/>
<evidence type="ECO:0000256" key="8">
    <source>
        <dbReference type="ARBA" id="ARBA00022692"/>
    </source>
</evidence>
<dbReference type="InterPro" id="IPR003594">
    <property type="entry name" value="HATPase_dom"/>
</dbReference>
<dbReference type="PROSITE" id="PS50885">
    <property type="entry name" value="HAMP"/>
    <property type="match status" value="1"/>
</dbReference>
<dbReference type="Gene3D" id="1.10.287.130">
    <property type="match status" value="1"/>
</dbReference>
<feature type="domain" description="HAMP" evidence="17">
    <location>
        <begin position="156"/>
        <end position="208"/>
    </location>
</feature>
<reference evidence="18 19" key="1">
    <citation type="submission" date="2019-08" db="EMBL/GenBank/DDBJ databases">
        <title>Aureimonas fodiniaquatilis sp. nov., isolated from a coal mine wastewater.</title>
        <authorList>
            <person name="Kim W."/>
        </authorList>
    </citation>
    <scope>NUCLEOTIDE SEQUENCE [LARGE SCALE GENOMIC DNA]</scope>
    <source>
        <strain evidence="18 19">CAU 1482</strain>
    </source>
</reference>
<evidence type="ECO:0000313" key="19">
    <source>
        <dbReference type="Proteomes" id="UP000324738"/>
    </source>
</evidence>
<gene>
    <name evidence="18" type="ORF">FPY71_02950</name>
</gene>
<keyword evidence="12 15" id="KW-1133">Transmembrane helix</keyword>
<dbReference type="InterPro" id="IPR003660">
    <property type="entry name" value="HAMP_dom"/>
</dbReference>
<evidence type="ECO:0000256" key="1">
    <source>
        <dbReference type="ARBA" id="ARBA00000085"/>
    </source>
</evidence>
<feature type="transmembrane region" description="Helical" evidence="15">
    <location>
        <begin position="136"/>
        <end position="155"/>
    </location>
</feature>
<comment type="catalytic activity">
    <reaction evidence="1">
        <text>ATP + protein L-histidine = ADP + protein N-phospho-L-histidine.</text>
        <dbReference type="EC" id="2.7.13.3"/>
    </reaction>
</comment>
<keyword evidence="11" id="KW-0067">ATP-binding</keyword>
<evidence type="ECO:0000313" key="18">
    <source>
        <dbReference type="EMBL" id="KAA0972089.1"/>
    </source>
</evidence>
<protein>
    <recommendedName>
        <fullName evidence="3">histidine kinase</fullName>
        <ecNumber evidence="3">2.7.13.3</ecNumber>
    </recommendedName>
</protein>
<evidence type="ECO:0000256" key="4">
    <source>
        <dbReference type="ARBA" id="ARBA00022475"/>
    </source>
</evidence>
<dbReference type="CDD" id="cd00075">
    <property type="entry name" value="HATPase"/>
    <property type="match status" value="1"/>
</dbReference>
<dbReference type="InterPro" id="IPR036097">
    <property type="entry name" value="HisK_dim/P_sf"/>
</dbReference>
<evidence type="ECO:0000256" key="7">
    <source>
        <dbReference type="ARBA" id="ARBA00022679"/>
    </source>
</evidence>
<dbReference type="EC" id="2.7.13.3" evidence="3"/>
<dbReference type="InterPro" id="IPR005467">
    <property type="entry name" value="His_kinase_dom"/>
</dbReference>
<evidence type="ECO:0000256" key="14">
    <source>
        <dbReference type="ARBA" id="ARBA00023136"/>
    </source>
</evidence>
<keyword evidence="14 15" id="KW-0472">Membrane</keyword>
<dbReference type="GO" id="GO:0005886">
    <property type="term" value="C:plasma membrane"/>
    <property type="evidence" value="ECO:0007669"/>
    <property type="project" value="UniProtKB-SubCell"/>
</dbReference>
<evidence type="ECO:0000256" key="10">
    <source>
        <dbReference type="ARBA" id="ARBA00022777"/>
    </source>
</evidence>
<evidence type="ECO:0000256" key="6">
    <source>
        <dbReference type="ARBA" id="ARBA00022553"/>
    </source>
</evidence>
<dbReference type="SUPFAM" id="SSF47384">
    <property type="entry name" value="Homodimeric domain of signal transducing histidine kinase"/>
    <property type="match status" value="1"/>
</dbReference>
<evidence type="ECO:0000256" key="11">
    <source>
        <dbReference type="ARBA" id="ARBA00022840"/>
    </source>
</evidence>
<evidence type="ECO:0000256" key="12">
    <source>
        <dbReference type="ARBA" id="ARBA00022989"/>
    </source>
</evidence>
<evidence type="ECO:0000256" key="2">
    <source>
        <dbReference type="ARBA" id="ARBA00004429"/>
    </source>
</evidence>
<dbReference type="SUPFAM" id="SSF55874">
    <property type="entry name" value="ATPase domain of HSP90 chaperone/DNA topoisomerase II/histidine kinase"/>
    <property type="match status" value="1"/>
</dbReference>
<dbReference type="AlphaFoldDB" id="A0A5B0E3W0"/>
<evidence type="ECO:0000256" key="15">
    <source>
        <dbReference type="SAM" id="Phobius"/>
    </source>
</evidence>
<dbReference type="InterPro" id="IPR003661">
    <property type="entry name" value="HisK_dim/P_dom"/>
</dbReference>
<evidence type="ECO:0000256" key="13">
    <source>
        <dbReference type="ARBA" id="ARBA00023012"/>
    </source>
</evidence>
<dbReference type="OrthoDB" id="9804645at2"/>
<evidence type="ECO:0000259" key="17">
    <source>
        <dbReference type="PROSITE" id="PS50885"/>
    </source>
</evidence>
<evidence type="ECO:0000256" key="9">
    <source>
        <dbReference type="ARBA" id="ARBA00022741"/>
    </source>
</evidence>
<keyword evidence="13" id="KW-0902">Two-component regulatory system</keyword>
<dbReference type="GO" id="GO:0000155">
    <property type="term" value="F:phosphorelay sensor kinase activity"/>
    <property type="evidence" value="ECO:0007669"/>
    <property type="project" value="InterPro"/>
</dbReference>